<evidence type="ECO:0000313" key="3">
    <source>
        <dbReference type="Proteomes" id="UP000818029"/>
    </source>
</evidence>
<name>A0A1U8IST1_GOSHI</name>
<feature type="domain" description="Retrotransposon gag" evidence="2">
    <location>
        <begin position="187"/>
        <end position="261"/>
    </location>
</feature>
<gene>
    <name evidence="4" type="primary">LOC107899937</name>
</gene>
<dbReference type="PANTHER" id="PTHR32108:SF5">
    <property type="entry name" value="DYNACTIN SUBUNIT 1-LIKE"/>
    <property type="match status" value="1"/>
</dbReference>
<accession>A0A1U8IST1</accession>
<evidence type="ECO:0000313" key="4">
    <source>
        <dbReference type="RefSeq" id="XP_016681162.1"/>
    </source>
</evidence>
<protein>
    <recommendedName>
        <fullName evidence="2">Retrotransposon gag domain-containing protein</fullName>
    </recommendedName>
</protein>
<organism evidence="3 4">
    <name type="scientific">Gossypium hirsutum</name>
    <name type="common">Upland cotton</name>
    <name type="synonym">Gossypium mexicanum</name>
    <dbReference type="NCBI Taxonomy" id="3635"/>
    <lineage>
        <taxon>Eukaryota</taxon>
        <taxon>Viridiplantae</taxon>
        <taxon>Streptophyta</taxon>
        <taxon>Embryophyta</taxon>
        <taxon>Tracheophyta</taxon>
        <taxon>Spermatophyta</taxon>
        <taxon>Magnoliopsida</taxon>
        <taxon>eudicotyledons</taxon>
        <taxon>Gunneridae</taxon>
        <taxon>Pentapetalae</taxon>
        <taxon>rosids</taxon>
        <taxon>malvids</taxon>
        <taxon>Malvales</taxon>
        <taxon>Malvaceae</taxon>
        <taxon>Malvoideae</taxon>
        <taxon>Gossypium</taxon>
    </lineage>
</organism>
<feature type="compositionally biased region" description="Basic and acidic residues" evidence="1">
    <location>
        <begin position="314"/>
        <end position="331"/>
    </location>
</feature>
<dbReference type="Proteomes" id="UP000818029">
    <property type="component" value="Chromosome D06"/>
</dbReference>
<feature type="compositionally biased region" description="Polar residues" evidence="1">
    <location>
        <begin position="334"/>
        <end position="353"/>
    </location>
</feature>
<feature type="region of interest" description="Disordered" evidence="1">
    <location>
        <begin position="314"/>
        <end position="355"/>
    </location>
</feature>
<dbReference type="KEGG" id="ghi:107899937"/>
<dbReference type="RefSeq" id="XP_016681162.1">
    <property type="nucleotide sequence ID" value="XM_016825673.1"/>
</dbReference>
<proteinExistence type="predicted"/>
<dbReference type="PANTHER" id="PTHR32108">
    <property type="entry name" value="DNA-DIRECTED RNA POLYMERASE SUBUNIT ALPHA"/>
    <property type="match status" value="1"/>
</dbReference>
<reference evidence="4" key="2">
    <citation type="submission" date="2025-08" db="UniProtKB">
        <authorList>
            <consortium name="RefSeq"/>
        </authorList>
    </citation>
    <scope>IDENTIFICATION</scope>
</reference>
<dbReference type="Pfam" id="PF03732">
    <property type="entry name" value="Retrotrans_gag"/>
    <property type="match status" value="1"/>
</dbReference>
<keyword evidence="3" id="KW-1185">Reference proteome</keyword>
<reference evidence="3" key="1">
    <citation type="journal article" date="2020" name="Nat. Genet.">
        <title>Genomic diversifications of five Gossypium allopolyploid species and their impact on cotton improvement.</title>
        <authorList>
            <person name="Chen Z.J."/>
            <person name="Sreedasyam A."/>
            <person name="Ando A."/>
            <person name="Song Q."/>
            <person name="De Santiago L.M."/>
            <person name="Hulse-Kemp A.M."/>
            <person name="Ding M."/>
            <person name="Ye W."/>
            <person name="Kirkbride R.C."/>
            <person name="Jenkins J."/>
            <person name="Plott C."/>
            <person name="Lovell J."/>
            <person name="Lin Y.M."/>
            <person name="Vaughn R."/>
            <person name="Liu B."/>
            <person name="Simpson S."/>
            <person name="Scheffler B.E."/>
            <person name="Wen L."/>
            <person name="Saski C.A."/>
            <person name="Grover C.E."/>
            <person name="Hu G."/>
            <person name="Conover J.L."/>
            <person name="Carlson J.W."/>
            <person name="Shu S."/>
            <person name="Boston L.B."/>
            <person name="Williams M."/>
            <person name="Peterson D.G."/>
            <person name="McGee K."/>
            <person name="Jones D.C."/>
            <person name="Wendel J.F."/>
            <person name="Stelly D.M."/>
            <person name="Grimwood J."/>
            <person name="Schmutz J."/>
        </authorList>
    </citation>
    <scope>NUCLEOTIDE SEQUENCE [LARGE SCALE GENOMIC DNA]</scope>
    <source>
        <strain evidence="3">cv. TM-1</strain>
    </source>
</reference>
<evidence type="ECO:0000259" key="2">
    <source>
        <dbReference type="Pfam" id="PF03732"/>
    </source>
</evidence>
<sequence length="389" mass="45000">MQDQLQLQVQERFDKMQRDMSEKIQESQNNMMTKLTQLLTGGGDKGKGPMVDIEEGNEDESLYSPSFTPPHVRTQAKYSHKSTVTIRPQQVQAVAKKERINEELPKQLEERCKWLEGKFNAMEVTKSYRGIDAKELSLVLDLVLPHKFKMPEFEKYNGTSCPKAHITMFCRRMAGYVNNDQLLIHYFQDSLTGAASKWYNQLSRSVIGSWRDLAQVFIKQYNNVTDMVPDRITLQNMEKKPNESFRQYAQMWREVAVQVQPLLLERETTILFINTLKAPFITHMLGSVTKSFSDIVMNGEMIENAIRNGKIDVEESNKRSASRRRENEPRKVAANQQGSSRQEVGTRQNTERPQFTPIPVSYMELYQSLFDAHVVSPFHVKPLQPPYPE</sequence>
<dbReference type="InterPro" id="IPR005162">
    <property type="entry name" value="Retrotrans_gag_dom"/>
</dbReference>
<evidence type="ECO:0000256" key="1">
    <source>
        <dbReference type="SAM" id="MobiDB-lite"/>
    </source>
</evidence>
<dbReference type="PaxDb" id="3635-A0A1U8IST1"/>
<dbReference type="GeneID" id="107899937"/>
<dbReference type="AlphaFoldDB" id="A0A1U8IST1"/>